<keyword evidence="1" id="KW-0472">Membrane</keyword>
<evidence type="ECO:0000313" key="3">
    <source>
        <dbReference type="Proteomes" id="UP000011864"/>
    </source>
</evidence>
<feature type="transmembrane region" description="Helical" evidence="1">
    <location>
        <begin position="95"/>
        <end position="114"/>
    </location>
</feature>
<name>K7A3E9_9ALTE</name>
<evidence type="ECO:0000313" key="2">
    <source>
        <dbReference type="EMBL" id="AGH47663.1"/>
    </source>
</evidence>
<keyword evidence="1" id="KW-0812">Transmembrane</keyword>
<accession>K7A3E9</accession>
<sequence>MKKMTLSYGLDWLMAVFALLASLAVLQTFIIGKHFIIPTVLLIVTVFIGNLAWYGLKQVKWAQYINFWCGFMLTSHCFFALFWAKKYRALLGDLFEPVTIIFTLFLLTLTWFYARKNQLFSH</sequence>
<protein>
    <recommendedName>
        <fullName evidence="4">Transmembrane protein</fullName>
    </recommendedName>
</protein>
<feature type="transmembrane region" description="Helical" evidence="1">
    <location>
        <begin position="65"/>
        <end position="83"/>
    </location>
</feature>
<dbReference type="HOGENOM" id="CLU_2000656_0_0_6"/>
<dbReference type="RefSeq" id="WP_007636701.1">
    <property type="nucleotide sequence ID" value="NC_020514.1"/>
</dbReference>
<dbReference type="OrthoDB" id="6386317at2"/>
<reference evidence="2 3" key="1">
    <citation type="journal article" date="2013" name="Genome Announc.">
        <title>Complete Genome Sequence of Glaciecola psychrophila Strain 170T.</title>
        <authorList>
            <person name="Yin J."/>
            <person name="Chen J."/>
            <person name="Liu G."/>
            <person name="Yu Y."/>
            <person name="Song L."/>
            <person name="Wang X."/>
            <person name="Qu X."/>
        </authorList>
    </citation>
    <scope>NUCLEOTIDE SEQUENCE [LARGE SCALE GENOMIC DNA]</scope>
    <source>
        <strain evidence="2 3">170</strain>
    </source>
</reference>
<keyword evidence="3" id="KW-1185">Reference proteome</keyword>
<evidence type="ECO:0008006" key="4">
    <source>
        <dbReference type="Google" id="ProtNLM"/>
    </source>
</evidence>
<dbReference type="Proteomes" id="UP000011864">
    <property type="component" value="Chromosome"/>
</dbReference>
<organism evidence="2 3">
    <name type="scientific">Paraglaciecola psychrophila 170</name>
    <dbReference type="NCBI Taxonomy" id="1129794"/>
    <lineage>
        <taxon>Bacteria</taxon>
        <taxon>Pseudomonadati</taxon>
        <taxon>Pseudomonadota</taxon>
        <taxon>Gammaproteobacteria</taxon>
        <taxon>Alteromonadales</taxon>
        <taxon>Alteromonadaceae</taxon>
        <taxon>Paraglaciecola</taxon>
    </lineage>
</organism>
<dbReference type="PATRIC" id="fig|1129794.4.peg.5545"/>
<dbReference type="KEGG" id="gps:C427_5569"/>
<dbReference type="AlphaFoldDB" id="K7A3E9"/>
<evidence type="ECO:0000256" key="1">
    <source>
        <dbReference type="SAM" id="Phobius"/>
    </source>
</evidence>
<feature type="transmembrane region" description="Helical" evidence="1">
    <location>
        <begin position="12"/>
        <end position="30"/>
    </location>
</feature>
<feature type="transmembrane region" description="Helical" evidence="1">
    <location>
        <begin position="36"/>
        <end position="53"/>
    </location>
</feature>
<proteinExistence type="predicted"/>
<dbReference type="EMBL" id="CP003837">
    <property type="protein sequence ID" value="AGH47663.1"/>
    <property type="molecule type" value="Genomic_DNA"/>
</dbReference>
<gene>
    <name evidence="2" type="ORF">C427_5569</name>
</gene>
<keyword evidence="1" id="KW-1133">Transmembrane helix</keyword>